<dbReference type="InterPro" id="IPR017978">
    <property type="entry name" value="GPCR_3_C"/>
</dbReference>
<evidence type="ECO:0000313" key="17">
    <source>
        <dbReference type="EMBL" id="ORX76364.1"/>
    </source>
</evidence>
<feature type="transmembrane region" description="Helical" evidence="14">
    <location>
        <begin position="559"/>
        <end position="582"/>
    </location>
</feature>
<dbReference type="GO" id="GO:0004930">
    <property type="term" value="F:G protein-coupled receptor activity"/>
    <property type="evidence" value="ECO:0007669"/>
    <property type="project" value="InterPro"/>
</dbReference>
<accession>A0A1Y1WT97</accession>
<keyword evidence="6 14" id="KW-0812">Transmembrane</keyword>
<comment type="subcellular location">
    <subcellularLocation>
        <location evidence="2">Cell envelope</location>
    </subcellularLocation>
    <subcellularLocation>
        <location evidence="3">Cell outer membrane</location>
    </subcellularLocation>
    <subcellularLocation>
        <location evidence="1">Membrane</location>
        <topology evidence="1">Multi-pass membrane protein</topology>
    </subcellularLocation>
    <subcellularLocation>
        <location evidence="4">Secreted</location>
    </subcellularLocation>
</comment>
<feature type="domain" description="EGF-like" evidence="15">
    <location>
        <begin position="513"/>
        <end position="546"/>
    </location>
</feature>
<keyword evidence="5" id="KW-0964">Secreted</keyword>
<evidence type="ECO:0000256" key="4">
    <source>
        <dbReference type="ARBA" id="ARBA00004613"/>
    </source>
</evidence>
<evidence type="ECO:0000256" key="8">
    <source>
        <dbReference type="ARBA" id="ARBA00022989"/>
    </source>
</evidence>
<feature type="disulfide bond" evidence="12">
    <location>
        <begin position="517"/>
        <end position="527"/>
    </location>
</feature>
<evidence type="ECO:0000256" key="1">
    <source>
        <dbReference type="ARBA" id="ARBA00004141"/>
    </source>
</evidence>
<protein>
    <recommendedName>
        <fullName evidence="19">G-protein coupled receptors family 3 profile domain-containing protein</fullName>
    </recommendedName>
</protein>
<dbReference type="OrthoDB" id="2129233at2759"/>
<reference evidence="17 18" key="2">
    <citation type="submission" date="2016-08" db="EMBL/GenBank/DDBJ databases">
        <title>Pervasive Adenine N6-methylation of Active Genes in Fungi.</title>
        <authorList>
            <consortium name="DOE Joint Genome Institute"/>
            <person name="Mondo S.J."/>
            <person name="Dannebaum R.O."/>
            <person name="Kuo R.C."/>
            <person name="Labutti K."/>
            <person name="Haridas S."/>
            <person name="Kuo A."/>
            <person name="Salamov A."/>
            <person name="Ahrendt S.R."/>
            <person name="Lipzen A."/>
            <person name="Sullivan W."/>
            <person name="Andreopoulos W.B."/>
            <person name="Clum A."/>
            <person name="Lindquist E."/>
            <person name="Daum C."/>
            <person name="Ramamoorthy G.K."/>
            <person name="Gryganskyi A."/>
            <person name="Culley D."/>
            <person name="Magnuson J.K."/>
            <person name="James T.Y."/>
            <person name="O'Malley M.A."/>
            <person name="Stajich J.E."/>
            <person name="Spatafora J.W."/>
            <person name="Visel A."/>
            <person name="Grigoriev I.V."/>
        </authorList>
    </citation>
    <scope>NUCLEOTIDE SEQUENCE [LARGE SCALE GENOMIC DNA]</scope>
    <source>
        <strain evidence="17 18">S4</strain>
    </source>
</reference>
<keyword evidence="9 14" id="KW-0472">Membrane</keyword>
<sequence>MEGMKGGGLIMNIEKYVSAKVELYHAENLINHYSSGSAFILSNYASLTIRNLEIYNMVGNGPENDGLFYHSHDSSFITLNVNGLRLNNLRQESKRDSTIIFIDYKNIATFENVEVINCGGYQTSLIYQQGDSLVRLTNFQVDGYKSILPKELIGYVSDDINDVLFRMRNTRFHLINSEIKNIRACDECKKEPNPYDNVQKGVILLVEGYNTILFNNTTFDNLYGDIGVIMVYTKLDVYNNTIKNSYLKDGFFFMDELRSTSGLYTIEDSTFENNTSDCGSIFHLEYLERYTGSTIICNNSLFRNNTAKRFGGAVYSVGEFNNYHFTMTNNKFINNHALQGSSLYGYSRESLPVVSNLRELESVKGNVATNPTSMRLVNNTYNNHKISLLSGDTLPDIICELYDDYNNLRTFETDINNAKYDDFALISVEINDTYNTKLLGQVQNYCWSDNCIFPAAKVIGNPGVYSLKFFFETYGPYLKFKKNYIDIQLEIQECDTVDHIYQSVESPILKSCYKPKCVPACNNSGKCINNNVCNCNNTKFTGKYCNEHEQLKRNEIIDMLIDLVTSLLIFSTFLIIIITIFLRDHPNIKGGGTDFLIIILVGSIISLTYVLYLTIERTVLRCYQMYLLNNTGFSLVFGSIYVKSYRIYKIYFRHRTLRIRNNKYYMYMTIILITLYHWILALLWIVFDTFSLESHLTTDYKEFQKCHYPPTKNLSTIFNFVVLMAGFIISYNIRHVEKKYKENLGIPVYTYTIFMIIIEFINTQNDINIKVLDLFNALGTIINTSVILYYLFIKKFYDIYFSRLNNQGSRVIVFNSSLQKNQNYNNSSSPIDSPGLSRRRINNIEKQSCNSSNSSVNSPPLGLLRIKLHDINRSNEYISSTSSSPYASKNQLINTRNNSINS</sequence>
<evidence type="ECO:0000256" key="5">
    <source>
        <dbReference type="ARBA" id="ARBA00022525"/>
    </source>
</evidence>
<comment type="caution">
    <text evidence="17">The sequence shown here is derived from an EMBL/GenBank/DDBJ whole genome shotgun (WGS) entry which is preliminary data.</text>
</comment>
<feature type="transmembrane region" description="Helical" evidence="14">
    <location>
        <begin position="744"/>
        <end position="762"/>
    </location>
</feature>
<dbReference type="Gene3D" id="2.10.25.10">
    <property type="entry name" value="Laminin"/>
    <property type="match status" value="1"/>
</dbReference>
<evidence type="ECO:0000313" key="18">
    <source>
        <dbReference type="Proteomes" id="UP000193944"/>
    </source>
</evidence>
<evidence type="ECO:0000256" key="10">
    <source>
        <dbReference type="ARBA" id="ARBA00023180"/>
    </source>
</evidence>
<dbReference type="AlphaFoldDB" id="A0A1Y1WT97"/>
<evidence type="ECO:0000256" key="12">
    <source>
        <dbReference type="PROSITE-ProRule" id="PRU00076"/>
    </source>
</evidence>
<proteinExistence type="predicted"/>
<evidence type="ECO:0000259" key="15">
    <source>
        <dbReference type="PROSITE" id="PS50026"/>
    </source>
</evidence>
<dbReference type="PANTHER" id="PTHR24060">
    <property type="entry name" value="METABOTROPIC GLUTAMATE RECEPTOR"/>
    <property type="match status" value="1"/>
</dbReference>
<gene>
    <name evidence="17" type="ORF">BCR32DRAFT_271328</name>
</gene>
<feature type="transmembrane region" description="Helical" evidence="14">
    <location>
        <begin position="774"/>
        <end position="793"/>
    </location>
</feature>
<feature type="domain" description="G-protein coupled receptors family 3 profile" evidence="16">
    <location>
        <begin position="557"/>
        <end position="801"/>
    </location>
</feature>
<dbReference type="STRING" id="1754192.A0A1Y1WT97"/>
<feature type="transmembrane region" description="Helical" evidence="14">
    <location>
        <begin position="594"/>
        <end position="613"/>
    </location>
</feature>
<evidence type="ECO:0000256" key="3">
    <source>
        <dbReference type="ARBA" id="ARBA00004442"/>
    </source>
</evidence>
<feature type="compositionally biased region" description="Low complexity" evidence="13">
    <location>
        <begin position="878"/>
        <end position="888"/>
    </location>
</feature>
<dbReference type="PROSITE" id="PS50026">
    <property type="entry name" value="EGF_3"/>
    <property type="match status" value="1"/>
</dbReference>
<feature type="compositionally biased region" description="Polar residues" evidence="13">
    <location>
        <begin position="889"/>
        <end position="902"/>
    </location>
</feature>
<evidence type="ECO:0000256" key="7">
    <source>
        <dbReference type="ARBA" id="ARBA00022729"/>
    </source>
</evidence>
<keyword evidence="12" id="KW-0245">EGF-like domain</keyword>
<dbReference type="InterPro" id="IPR050726">
    <property type="entry name" value="mGluR"/>
</dbReference>
<keyword evidence="7" id="KW-0732">Signal</keyword>
<dbReference type="InterPro" id="IPR000742">
    <property type="entry name" value="EGF"/>
</dbReference>
<evidence type="ECO:0000256" key="13">
    <source>
        <dbReference type="SAM" id="MobiDB-lite"/>
    </source>
</evidence>
<evidence type="ECO:0000256" key="11">
    <source>
        <dbReference type="ARBA" id="ARBA00023237"/>
    </source>
</evidence>
<reference evidence="17 18" key="1">
    <citation type="submission" date="2016-08" db="EMBL/GenBank/DDBJ databases">
        <title>A Parts List for Fungal Cellulosomes Revealed by Comparative Genomics.</title>
        <authorList>
            <consortium name="DOE Joint Genome Institute"/>
            <person name="Haitjema C.H."/>
            <person name="Gilmore S.P."/>
            <person name="Henske J.K."/>
            <person name="Solomon K.V."/>
            <person name="De Groot R."/>
            <person name="Kuo A."/>
            <person name="Mondo S.J."/>
            <person name="Salamov A.A."/>
            <person name="Labutti K."/>
            <person name="Zhao Z."/>
            <person name="Chiniquy J."/>
            <person name="Barry K."/>
            <person name="Brewer H.M."/>
            <person name="Purvine S.O."/>
            <person name="Wright A.T."/>
            <person name="Boxma B."/>
            <person name="Van Alen T."/>
            <person name="Hackstein J.H."/>
            <person name="Baker S.E."/>
            <person name="Grigoriev I.V."/>
            <person name="O'Malley M.A."/>
        </authorList>
    </citation>
    <scope>NUCLEOTIDE SEQUENCE [LARGE SCALE GENOMIC DNA]</scope>
    <source>
        <strain evidence="17 18">S4</strain>
    </source>
</reference>
<evidence type="ECO:0000256" key="9">
    <source>
        <dbReference type="ARBA" id="ARBA00023136"/>
    </source>
</evidence>
<name>A0A1Y1WT97_9FUNG</name>
<feature type="transmembrane region" description="Helical" evidence="14">
    <location>
        <begin position="625"/>
        <end position="643"/>
    </location>
</feature>
<evidence type="ECO:0000256" key="14">
    <source>
        <dbReference type="SAM" id="Phobius"/>
    </source>
</evidence>
<dbReference type="NCBIfam" id="TIGR01376">
    <property type="entry name" value="POMP_repeat"/>
    <property type="match status" value="1"/>
</dbReference>
<dbReference type="InterPro" id="IPR003368">
    <property type="entry name" value="POMP_repeat"/>
</dbReference>
<keyword evidence="10" id="KW-0325">Glycoprotein</keyword>
<dbReference type="EMBL" id="MCFG01000303">
    <property type="protein sequence ID" value="ORX76364.1"/>
    <property type="molecule type" value="Genomic_DNA"/>
</dbReference>
<evidence type="ECO:0000259" key="16">
    <source>
        <dbReference type="PROSITE" id="PS50259"/>
    </source>
</evidence>
<keyword evidence="18" id="KW-1185">Reference proteome</keyword>
<comment type="caution">
    <text evidence="12">Lacks conserved residue(s) required for the propagation of feature annotation.</text>
</comment>
<keyword evidence="8 14" id="KW-1133">Transmembrane helix</keyword>
<feature type="region of interest" description="Disordered" evidence="13">
    <location>
        <begin position="878"/>
        <end position="902"/>
    </location>
</feature>
<feature type="transmembrane region" description="Helical" evidence="14">
    <location>
        <begin position="714"/>
        <end position="732"/>
    </location>
</feature>
<dbReference type="Proteomes" id="UP000193944">
    <property type="component" value="Unassembled WGS sequence"/>
</dbReference>
<dbReference type="GO" id="GO:0005576">
    <property type="term" value="C:extracellular region"/>
    <property type="evidence" value="ECO:0007669"/>
    <property type="project" value="UniProtKB-SubCell"/>
</dbReference>
<dbReference type="GO" id="GO:0016020">
    <property type="term" value="C:membrane"/>
    <property type="evidence" value="ECO:0007669"/>
    <property type="project" value="UniProtKB-SubCell"/>
</dbReference>
<dbReference type="Pfam" id="PF00003">
    <property type="entry name" value="7tm_3"/>
    <property type="match status" value="1"/>
</dbReference>
<evidence type="ECO:0000256" key="6">
    <source>
        <dbReference type="ARBA" id="ARBA00022692"/>
    </source>
</evidence>
<dbReference type="PROSITE" id="PS50259">
    <property type="entry name" value="G_PROTEIN_RECEP_F3_4"/>
    <property type="match status" value="1"/>
</dbReference>
<keyword evidence="12" id="KW-1015">Disulfide bond</keyword>
<evidence type="ECO:0000256" key="2">
    <source>
        <dbReference type="ARBA" id="ARBA00004196"/>
    </source>
</evidence>
<feature type="transmembrane region" description="Helical" evidence="14">
    <location>
        <begin position="664"/>
        <end position="687"/>
    </location>
</feature>
<organism evidence="17 18">
    <name type="scientific">Anaeromyces robustus</name>
    <dbReference type="NCBI Taxonomy" id="1754192"/>
    <lineage>
        <taxon>Eukaryota</taxon>
        <taxon>Fungi</taxon>
        <taxon>Fungi incertae sedis</taxon>
        <taxon>Chytridiomycota</taxon>
        <taxon>Chytridiomycota incertae sedis</taxon>
        <taxon>Neocallimastigomycetes</taxon>
        <taxon>Neocallimastigales</taxon>
        <taxon>Neocallimastigaceae</taxon>
        <taxon>Anaeromyces</taxon>
    </lineage>
</organism>
<keyword evidence="11" id="KW-0998">Cell outer membrane</keyword>
<evidence type="ECO:0008006" key="19">
    <source>
        <dbReference type="Google" id="ProtNLM"/>
    </source>
</evidence>